<dbReference type="SUPFAM" id="SSF51905">
    <property type="entry name" value="FAD/NAD(P)-binding domain"/>
    <property type="match status" value="1"/>
</dbReference>
<sequence length="383" mass="42724">MNRGNRNIVIIGGGITGVCCAYYIANHEKFNRSRDSITLFESSGIASAASGKASGFLSLEWHGPATSSLAKLSYNLHRELAEKYDGAKQWGYRALDTWSVKIDEHCKEPDHLPESIEWIDSNIVEKVTRLGTKKDTGQVHPYKFCHFLVKETSKIADFTIIKGHVTNVEENEVEYRLLEEEPYEPDEDDEISDEAELHTLHSMEATDVIVATGPWTPRLLPELRISGARIHSILVDLPFKLSGNAAFTEITFEDGTTAAPEFYAREDEMYICGEFDDEPLPELSSETKVNDEKCKWIKSCADHYHECFRQSDIKLRQACYLPISNTTGAPMLGKMTDSVYVAAAHGCWGITLGPGTGKVMAELVLDGEVKSASIDLLDPKYCM</sequence>
<dbReference type="RefSeq" id="XP_002171575.1">
    <property type="nucleotide sequence ID" value="XM_002171539.2"/>
</dbReference>
<evidence type="ECO:0000313" key="3">
    <source>
        <dbReference type="EMBL" id="EEB05282.1"/>
    </source>
</evidence>
<dbReference type="GO" id="GO:0005737">
    <property type="term" value="C:cytoplasm"/>
    <property type="evidence" value="ECO:0000318"/>
    <property type="project" value="GO_Central"/>
</dbReference>
<dbReference type="eggNOG" id="KOG2852">
    <property type="taxonomic scope" value="Eukaryota"/>
</dbReference>
<dbReference type="InterPro" id="IPR036188">
    <property type="entry name" value="FAD/NAD-bd_sf"/>
</dbReference>
<dbReference type="InterPro" id="IPR006076">
    <property type="entry name" value="FAD-dep_OxRdtase"/>
</dbReference>
<dbReference type="PANTHER" id="PTHR13847">
    <property type="entry name" value="SARCOSINE DEHYDROGENASE-RELATED"/>
    <property type="match status" value="1"/>
</dbReference>
<keyword evidence="4" id="KW-1185">Reference proteome</keyword>
<dbReference type="GO" id="GO:0005770">
    <property type="term" value="C:late endosome"/>
    <property type="evidence" value="ECO:0000318"/>
    <property type="project" value="GO_Central"/>
</dbReference>
<feature type="domain" description="FAD dependent oxidoreductase" evidence="2">
    <location>
        <begin position="8"/>
        <end position="363"/>
    </location>
</feature>
<dbReference type="GO" id="GO:0042147">
    <property type="term" value="P:retrograde transport, endosome to Golgi"/>
    <property type="evidence" value="ECO:0000318"/>
    <property type="project" value="GO_Central"/>
</dbReference>
<dbReference type="GO" id="GO:0005829">
    <property type="term" value="C:cytosol"/>
    <property type="evidence" value="ECO:0007669"/>
    <property type="project" value="GOC"/>
</dbReference>
<dbReference type="STRING" id="402676.B6JV81"/>
<keyword evidence="1" id="KW-0812">Transmembrane</keyword>
<dbReference type="OMA" id="NPAHDGI"/>
<evidence type="ECO:0000256" key="1">
    <source>
        <dbReference type="SAM" id="Phobius"/>
    </source>
</evidence>
<dbReference type="EMBL" id="KE651166">
    <property type="protein sequence ID" value="EEB05282.1"/>
    <property type="molecule type" value="Genomic_DNA"/>
</dbReference>
<keyword evidence="1" id="KW-0472">Membrane</keyword>
<dbReference type="JaponicusDB" id="SJAG_00287"/>
<dbReference type="HOGENOM" id="CLU_007884_14_0_1"/>
<accession>B6JV81</accession>
<reference evidence="3 4" key="1">
    <citation type="journal article" date="2011" name="Science">
        <title>Comparative functional genomics of the fission yeasts.</title>
        <authorList>
            <person name="Rhind N."/>
            <person name="Chen Z."/>
            <person name="Yassour M."/>
            <person name="Thompson D.A."/>
            <person name="Haas B.J."/>
            <person name="Habib N."/>
            <person name="Wapinski I."/>
            <person name="Roy S."/>
            <person name="Lin M.F."/>
            <person name="Heiman D.I."/>
            <person name="Young S.K."/>
            <person name="Furuya K."/>
            <person name="Guo Y."/>
            <person name="Pidoux A."/>
            <person name="Chen H.M."/>
            <person name="Robbertse B."/>
            <person name="Goldberg J.M."/>
            <person name="Aoki K."/>
            <person name="Bayne E.H."/>
            <person name="Berlin A.M."/>
            <person name="Desjardins C.A."/>
            <person name="Dobbs E."/>
            <person name="Dukaj L."/>
            <person name="Fan L."/>
            <person name="FitzGerald M.G."/>
            <person name="French C."/>
            <person name="Gujja S."/>
            <person name="Hansen K."/>
            <person name="Keifenheim D."/>
            <person name="Levin J.Z."/>
            <person name="Mosher R.A."/>
            <person name="Mueller C.A."/>
            <person name="Pfiffner J."/>
            <person name="Priest M."/>
            <person name="Russ C."/>
            <person name="Smialowska A."/>
            <person name="Swoboda P."/>
            <person name="Sykes S.M."/>
            <person name="Vaughn M."/>
            <person name="Vengrova S."/>
            <person name="Yoder R."/>
            <person name="Zeng Q."/>
            <person name="Allshire R."/>
            <person name="Baulcombe D."/>
            <person name="Birren B.W."/>
            <person name="Brown W."/>
            <person name="Ekwall K."/>
            <person name="Kellis M."/>
            <person name="Leatherwood J."/>
            <person name="Levin H."/>
            <person name="Margalit H."/>
            <person name="Martienssen R."/>
            <person name="Nieduszynski C.A."/>
            <person name="Spatafora J.W."/>
            <person name="Friedman N."/>
            <person name="Dalgaard J.Z."/>
            <person name="Baumann P."/>
            <person name="Niki H."/>
            <person name="Regev A."/>
            <person name="Nusbaum C."/>
        </authorList>
    </citation>
    <scope>NUCLEOTIDE SEQUENCE [LARGE SCALE GENOMIC DNA]</scope>
    <source>
        <strain evidence="4">yFS275 / FY16936</strain>
    </source>
</reference>
<keyword evidence="1" id="KW-1133">Transmembrane helix</keyword>
<gene>
    <name evidence="3" type="ORF">SJAG_00287</name>
</gene>
<dbReference type="Gene3D" id="3.30.9.10">
    <property type="entry name" value="D-Amino Acid Oxidase, subunit A, domain 2"/>
    <property type="match status" value="1"/>
</dbReference>
<protein>
    <submittedName>
        <fullName evidence="3">FAD-dependent oxidoreductase</fullName>
    </submittedName>
</protein>
<dbReference type="Proteomes" id="UP000001744">
    <property type="component" value="Unassembled WGS sequence"/>
</dbReference>
<dbReference type="Pfam" id="PF01266">
    <property type="entry name" value="DAO"/>
    <property type="match status" value="1"/>
</dbReference>
<feature type="transmembrane region" description="Helical" evidence="1">
    <location>
        <begin position="7"/>
        <end position="25"/>
    </location>
</feature>
<dbReference type="OrthoDB" id="498204at2759"/>
<dbReference type="PANTHER" id="PTHR13847:SF150">
    <property type="entry name" value="OXIDOREDUCTASE TDA3-RELATED"/>
    <property type="match status" value="1"/>
</dbReference>
<name>B6JV81_SCHJY</name>
<dbReference type="AlphaFoldDB" id="B6JV81"/>
<dbReference type="Gene3D" id="3.50.50.60">
    <property type="entry name" value="FAD/NAD(P)-binding domain"/>
    <property type="match status" value="1"/>
</dbReference>
<dbReference type="GeneID" id="7049600"/>
<evidence type="ECO:0000259" key="2">
    <source>
        <dbReference type="Pfam" id="PF01266"/>
    </source>
</evidence>
<proteinExistence type="predicted"/>
<dbReference type="VEuPathDB" id="FungiDB:SJAG_00287"/>
<evidence type="ECO:0000313" key="4">
    <source>
        <dbReference type="Proteomes" id="UP000001744"/>
    </source>
</evidence>
<organism evidence="3 4">
    <name type="scientific">Schizosaccharomyces japonicus (strain yFS275 / FY16936)</name>
    <name type="common">Fission yeast</name>
    <dbReference type="NCBI Taxonomy" id="402676"/>
    <lineage>
        <taxon>Eukaryota</taxon>
        <taxon>Fungi</taxon>
        <taxon>Dikarya</taxon>
        <taxon>Ascomycota</taxon>
        <taxon>Taphrinomycotina</taxon>
        <taxon>Schizosaccharomycetes</taxon>
        <taxon>Schizosaccharomycetales</taxon>
        <taxon>Schizosaccharomycetaceae</taxon>
        <taxon>Schizosaccharomyces</taxon>
    </lineage>
</organism>